<keyword evidence="7" id="KW-1185">Reference proteome</keyword>
<comment type="caution">
    <text evidence="6">The sequence shown here is derived from an EMBL/GenBank/DDBJ whole genome shotgun (WGS) entry which is preliminary data.</text>
</comment>
<dbReference type="InterPro" id="IPR051677">
    <property type="entry name" value="AfsR-DnrI-RedD_regulator"/>
</dbReference>
<dbReference type="Gene3D" id="1.10.10.10">
    <property type="entry name" value="Winged helix-like DNA-binding domain superfamily/Winged helix DNA-binding domain"/>
    <property type="match status" value="1"/>
</dbReference>
<feature type="domain" description="Response regulatory" evidence="5">
    <location>
        <begin position="3"/>
        <end position="117"/>
    </location>
</feature>
<evidence type="ECO:0000256" key="4">
    <source>
        <dbReference type="PROSITE-ProRule" id="PRU00169"/>
    </source>
</evidence>
<organism evidence="6 7">
    <name type="scientific">Anoxynatronum buryatiense</name>
    <dbReference type="NCBI Taxonomy" id="489973"/>
    <lineage>
        <taxon>Bacteria</taxon>
        <taxon>Bacillati</taxon>
        <taxon>Bacillota</taxon>
        <taxon>Clostridia</taxon>
        <taxon>Eubacteriales</taxon>
        <taxon>Clostridiaceae</taxon>
        <taxon>Anoxynatronum</taxon>
    </lineage>
</organism>
<evidence type="ECO:0000256" key="2">
    <source>
        <dbReference type="ARBA" id="ARBA00023125"/>
    </source>
</evidence>
<dbReference type="InterPro" id="IPR001789">
    <property type="entry name" value="Sig_transdc_resp-reg_receiver"/>
</dbReference>
<dbReference type="GO" id="GO:0006355">
    <property type="term" value="P:regulation of DNA-templated transcription"/>
    <property type="evidence" value="ECO:0007669"/>
    <property type="project" value="InterPro"/>
</dbReference>
<proteinExistence type="predicted"/>
<dbReference type="InterPro" id="IPR036388">
    <property type="entry name" value="WH-like_DNA-bd_sf"/>
</dbReference>
<dbReference type="InterPro" id="IPR016032">
    <property type="entry name" value="Sig_transdc_resp-reg_C-effctor"/>
</dbReference>
<evidence type="ECO:0000256" key="1">
    <source>
        <dbReference type="ARBA" id="ARBA00018672"/>
    </source>
</evidence>
<name>A0AA46AJP0_9CLOT</name>
<reference evidence="6" key="1">
    <citation type="submission" date="2017-05" db="EMBL/GenBank/DDBJ databases">
        <authorList>
            <person name="Varghese N."/>
            <person name="Submissions S."/>
        </authorList>
    </citation>
    <scope>NUCLEOTIDE SEQUENCE</scope>
    <source>
        <strain evidence="6">Su22</strain>
    </source>
</reference>
<dbReference type="PANTHER" id="PTHR35807:SF2">
    <property type="entry name" value="TRANSCRIPTIONAL ACTIVATOR DOMAIN"/>
    <property type="match status" value="1"/>
</dbReference>
<accession>A0AA46AJP0</accession>
<dbReference type="SUPFAM" id="SSF48452">
    <property type="entry name" value="TPR-like"/>
    <property type="match status" value="1"/>
</dbReference>
<protein>
    <recommendedName>
        <fullName evidence="1">Stage 0 sporulation protein A homolog</fullName>
    </recommendedName>
</protein>
<comment type="function">
    <text evidence="3">May play the central regulatory role in sporulation. It may be an element of the effector pathway responsible for the activation of sporulation genes in response to nutritional stress. Spo0A may act in concert with spo0H (a sigma factor) to control the expression of some genes that are critical to the sporulation process.</text>
</comment>
<evidence type="ECO:0000256" key="3">
    <source>
        <dbReference type="ARBA" id="ARBA00024867"/>
    </source>
</evidence>
<dbReference type="Gene3D" id="3.40.50.2300">
    <property type="match status" value="1"/>
</dbReference>
<evidence type="ECO:0000259" key="5">
    <source>
        <dbReference type="PROSITE" id="PS50110"/>
    </source>
</evidence>
<dbReference type="SMART" id="SM00448">
    <property type="entry name" value="REC"/>
    <property type="match status" value="1"/>
</dbReference>
<dbReference type="InterPro" id="IPR011006">
    <property type="entry name" value="CheY-like_superfamily"/>
</dbReference>
<dbReference type="SUPFAM" id="SSF52172">
    <property type="entry name" value="CheY-like"/>
    <property type="match status" value="1"/>
</dbReference>
<sequence length="375" mass="43458">MLRVIIVDDEPMSVKRFSGLLAKTGMVTLAAAYTNPEAALKNAVIDGAAVAFIDIEMPGMNGLELTEKLQEVNPMLDVVMVTAHDHYALEAYRAHAIGYLLKPVSLDEVARQLELIRLRREAHKPPETPPVLSIRSFGRFRCHTGEDSPVYFNWRTAKARELLAFLHHHQGKPVSRDVILDTLWPEMDLDRAVKNFHATSYYLRESLKERNLANCFERLNGAYRLRMDLVDSDEAAFEQQKQLMGTTENQLDRNKRIAAIYQGAYCEEDDYPWAEEKRTRYEQEYLEALRGLIDDLLEKKELKEAAQILRCLLQVDPYEEKNHEKLMDIFIMQDNWPAVRAHYQYVKELFFQDLGETPSKSLRDKIAHFQAKQEK</sequence>
<dbReference type="GO" id="GO:0000160">
    <property type="term" value="P:phosphorelay signal transduction system"/>
    <property type="evidence" value="ECO:0007669"/>
    <property type="project" value="InterPro"/>
</dbReference>
<dbReference type="Gene3D" id="1.25.40.10">
    <property type="entry name" value="Tetratricopeptide repeat domain"/>
    <property type="match status" value="1"/>
</dbReference>
<evidence type="ECO:0000313" key="6">
    <source>
        <dbReference type="EMBL" id="SMP61875.1"/>
    </source>
</evidence>
<evidence type="ECO:0000313" key="7">
    <source>
        <dbReference type="Proteomes" id="UP001158066"/>
    </source>
</evidence>
<keyword evidence="2" id="KW-0238">DNA-binding</keyword>
<dbReference type="AlphaFoldDB" id="A0AA46AJP0"/>
<dbReference type="GO" id="GO:0003677">
    <property type="term" value="F:DNA binding"/>
    <property type="evidence" value="ECO:0007669"/>
    <property type="project" value="UniProtKB-KW"/>
</dbReference>
<dbReference type="InterPro" id="IPR005158">
    <property type="entry name" value="BTAD"/>
</dbReference>
<dbReference type="Proteomes" id="UP001158066">
    <property type="component" value="Unassembled WGS sequence"/>
</dbReference>
<feature type="modified residue" description="4-aspartylphosphate" evidence="4">
    <location>
        <position position="54"/>
    </location>
</feature>
<keyword evidence="4" id="KW-0597">Phosphoprotein</keyword>
<dbReference type="SMART" id="SM01043">
    <property type="entry name" value="BTAD"/>
    <property type="match status" value="1"/>
</dbReference>
<dbReference type="Pfam" id="PF03704">
    <property type="entry name" value="BTAD"/>
    <property type="match status" value="1"/>
</dbReference>
<dbReference type="PROSITE" id="PS50110">
    <property type="entry name" value="RESPONSE_REGULATORY"/>
    <property type="match status" value="1"/>
</dbReference>
<dbReference type="PANTHER" id="PTHR35807">
    <property type="entry name" value="TRANSCRIPTIONAL REGULATOR REDD-RELATED"/>
    <property type="match status" value="1"/>
</dbReference>
<dbReference type="SUPFAM" id="SSF46894">
    <property type="entry name" value="C-terminal effector domain of the bipartite response regulators"/>
    <property type="match status" value="1"/>
</dbReference>
<dbReference type="EMBL" id="FXUF01000009">
    <property type="protein sequence ID" value="SMP61875.1"/>
    <property type="molecule type" value="Genomic_DNA"/>
</dbReference>
<gene>
    <name evidence="6" type="ORF">SAMN06296020_109114</name>
</gene>
<dbReference type="RefSeq" id="WP_283409767.1">
    <property type="nucleotide sequence ID" value="NZ_FXUF01000009.1"/>
</dbReference>
<dbReference type="InterPro" id="IPR011990">
    <property type="entry name" value="TPR-like_helical_dom_sf"/>
</dbReference>
<dbReference type="Pfam" id="PF00072">
    <property type="entry name" value="Response_reg"/>
    <property type="match status" value="1"/>
</dbReference>